<evidence type="ECO:0000313" key="7">
    <source>
        <dbReference type="EMBL" id="JAR89834.1"/>
    </source>
</evidence>
<feature type="domain" description="PXA" evidence="6">
    <location>
        <begin position="99"/>
        <end position="264"/>
    </location>
</feature>
<dbReference type="InterPro" id="IPR001683">
    <property type="entry name" value="PX_dom"/>
</dbReference>
<dbReference type="InterPro" id="IPR013937">
    <property type="entry name" value="Sorting_nexin_C"/>
</dbReference>
<dbReference type="PROSITE" id="PS51207">
    <property type="entry name" value="PXA"/>
    <property type="match status" value="1"/>
</dbReference>
<dbReference type="InterPro" id="IPR044926">
    <property type="entry name" value="RGS_subdomain_2"/>
</dbReference>
<name>A0A147BGH5_IXORI</name>
<accession>A0A147BGH5</accession>
<evidence type="ECO:0000259" key="6">
    <source>
        <dbReference type="PROSITE" id="PS51207"/>
    </source>
</evidence>
<feature type="domain" description="PX" evidence="5">
    <location>
        <begin position="614"/>
        <end position="731"/>
    </location>
</feature>
<dbReference type="SUPFAM" id="SSF48097">
    <property type="entry name" value="Regulator of G-protein signaling, RGS"/>
    <property type="match status" value="1"/>
</dbReference>
<feature type="region of interest" description="Disordered" evidence="3">
    <location>
        <begin position="514"/>
        <end position="539"/>
    </location>
</feature>
<sequence>MTTAGLKLVIKGSVAVCLTAALAHYWGHLDSVGVAIMYGGMVSLGVLLGCRSVLCSDERFPVVLKAHKGRKLLEQLFQEKLKEHSRLDSAEKTRHVVFSRDVDARLNEILDLCIRDFVLPWYRQLVPDHQCFCMLLRSEMWRVLRNIKERCHKMDDVKLLTDHMVRRLQSHLRAARLASGRSGEKRPFPLSPFLETPEKELDHLRQVSDFLLALLLPSEYALCISVRHLLREILACLVLQPTVEMVADPDYLNQKLVSYLQWLQVENEKHSRTYAYAETWEDFIFVIETCTDVQDLKRMRFNIVSEIMQATTANNLKKARGISEDKQCEPQSTAKGDLLKSRNLSKYIKQLTYAKALCEKQLRLVGGVDWAPATEEQESLPGRKVFAFSVLMESPVCRDYLARFLQGEELGRSLLTFWQDVEEMWLSNKDEWHQRGNEIYQRYIKRPWPGVRLSKGVLRGIEAFIMANKGPEAFRQAQQEVYQAIEERYYHSFLVSEAYHNMILETQRLNLDLGSSREEERETPQAEERAPLPSGLPHPPTVTECCSLAQERLSRLEARMDEKRRALQALHATLDSDPKMVQTLEREMESMRGQCDRLATYIERLQAWIQGLGLWTASIHSSQIVKDSNLKPVPYFAILVSVPDSGRSGWMVTKTIPDFHCLQQRLLPVCPELKQQALPSANKPRFRSYNQPFLDKTQPILQRFLDFVMKEERLNRSDALYSFFSQGPDPLEQDLPAAKKGFPFPLLQFFRNLSGPTLFDSNEEDDDLFFSDRDLREDKKDDVAVPLYALADELFELQGVFNWLRRALISFVQTSYGKTINRQLREWVSWAVSEPVQLHLLEQLRDSLWPGGKLAPAMQPRSEQEQSAARKQAKLLLLANLPDILNVVGQQNARKGAAKAFDILQNVRLNKQLLYDLLGAFLLEFAPELRPH</sequence>
<proteinExistence type="inferred from homology"/>
<dbReference type="Pfam" id="PF08628">
    <property type="entry name" value="Nexin_C"/>
    <property type="match status" value="1"/>
</dbReference>
<evidence type="ECO:0000259" key="5">
    <source>
        <dbReference type="PROSITE" id="PS50195"/>
    </source>
</evidence>
<dbReference type="AlphaFoldDB" id="A0A147BGH5"/>
<dbReference type="SMART" id="SM00315">
    <property type="entry name" value="RGS"/>
    <property type="match status" value="1"/>
</dbReference>
<dbReference type="Gene3D" id="3.30.1520.10">
    <property type="entry name" value="Phox-like domain"/>
    <property type="match status" value="1"/>
</dbReference>
<dbReference type="Pfam" id="PF00787">
    <property type="entry name" value="PX"/>
    <property type="match status" value="1"/>
</dbReference>
<dbReference type="PANTHER" id="PTHR22775:SF48">
    <property type="entry name" value="SORTING NEXIN-25"/>
    <property type="match status" value="1"/>
</dbReference>
<dbReference type="Pfam" id="PF00615">
    <property type="entry name" value="RGS"/>
    <property type="match status" value="1"/>
</dbReference>
<dbReference type="InterPro" id="IPR036871">
    <property type="entry name" value="PX_dom_sf"/>
</dbReference>
<feature type="domain" description="RGS" evidence="4">
    <location>
        <begin position="387"/>
        <end position="503"/>
    </location>
</feature>
<dbReference type="PROSITE" id="PS50132">
    <property type="entry name" value="RGS"/>
    <property type="match status" value="1"/>
</dbReference>
<feature type="compositionally biased region" description="Basic and acidic residues" evidence="3">
    <location>
        <begin position="515"/>
        <end position="530"/>
    </location>
</feature>
<dbReference type="PROSITE" id="PS50195">
    <property type="entry name" value="PX"/>
    <property type="match status" value="1"/>
</dbReference>
<dbReference type="Pfam" id="PF02194">
    <property type="entry name" value="PXA"/>
    <property type="match status" value="1"/>
</dbReference>
<dbReference type="EMBL" id="GEGO01005570">
    <property type="protein sequence ID" value="JAR89834.1"/>
    <property type="molecule type" value="Transcribed_RNA"/>
</dbReference>
<protein>
    <submittedName>
        <fullName evidence="7">Putative sorting nexin</fullName>
    </submittedName>
</protein>
<dbReference type="SMART" id="SM00313">
    <property type="entry name" value="PXA"/>
    <property type="match status" value="1"/>
</dbReference>
<dbReference type="InterPro" id="IPR016137">
    <property type="entry name" value="RGS"/>
</dbReference>
<organism evidence="7">
    <name type="scientific">Ixodes ricinus</name>
    <name type="common">Common tick</name>
    <name type="synonym">Acarus ricinus</name>
    <dbReference type="NCBI Taxonomy" id="34613"/>
    <lineage>
        <taxon>Eukaryota</taxon>
        <taxon>Metazoa</taxon>
        <taxon>Ecdysozoa</taxon>
        <taxon>Arthropoda</taxon>
        <taxon>Chelicerata</taxon>
        <taxon>Arachnida</taxon>
        <taxon>Acari</taxon>
        <taxon>Parasitiformes</taxon>
        <taxon>Ixodida</taxon>
        <taxon>Ixodoidea</taxon>
        <taxon>Ixodidae</taxon>
        <taxon>Ixodinae</taxon>
        <taxon>Ixodes</taxon>
    </lineage>
</organism>
<evidence type="ECO:0000259" key="4">
    <source>
        <dbReference type="PROSITE" id="PS50132"/>
    </source>
</evidence>
<dbReference type="InterPro" id="IPR036305">
    <property type="entry name" value="RGS_sf"/>
</dbReference>
<dbReference type="GO" id="GO:0035091">
    <property type="term" value="F:phosphatidylinositol binding"/>
    <property type="evidence" value="ECO:0007669"/>
    <property type="project" value="InterPro"/>
</dbReference>
<evidence type="ECO:0000256" key="3">
    <source>
        <dbReference type="SAM" id="MobiDB-lite"/>
    </source>
</evidence>
<feature type="coiled-coil region" evidence="2">
    <location>
        <begin position="546"/>
        <end position="573"/>
    </location>
</feature>
<dbReference type="SUPFAM" id="SSF64268">
    <property type="entry name" value="PX domain"/>
    <property type="match status" value="1"/>
</dbReference>
<evidence type="ECO:0000256" key="2">
    <source>
        <dbReference type="SAM" id="Coils"/>
    </source>
</evidence>
<dbReference type="InterPro" id="IPR003114">
    <property type="entry name" value="Phox_assoc"/>
</dbReference>
<dbReference type="Gene3D" id="1.10.167.10">
    <property type="entry name" value="Regulator of G-protein Signalling 4, domain 2"/>
    <property type="match status" value="1"/>
</dbReference>
<dbReference type="PANTHER" id="PTHR22775">
    <property type="entry name" value="SORTING NEXIN"/>
    <property type="match status" value="1"/>
</dbReference>
<comment type="similarity">
    <text evidence="1">Belongs to the sorting nexin family.</text>
</comment>
<evidence type="ECO:0000256" key="1">
    <source>
        <dbReference type="ARBA" id="ARBA00010883"/>
    </source>
</evidence>
<reference evidence="7" key="1">
    <citation type="journal article" date="2018" name="PLoS Negl. Trop. Dis.">
        <title>Sialome diversity of ticks revealed by RNAseq of single tick salivary glands.</title>
        <authorList>
            <person name="Perner J."/>
            <person name="Kropackova S."/>
            <person name="Kopacek P."/>
            <person name="Ribeiro J.M."/>
        </authorList>
    </citation>
    <scope>NUCLEOTIDE SEQUENCE</scope>
    <source>
        <strain evidence="7">Siblings of single egg batch collected in Ceske Budejovice</strain>
        <tissue evidence="7">Salivary glands</tissue>
    </source>
</reference>
<keyword evidence="2" id="KW-0175">Coiled coil</keyword>